<dbReference type="Proteomes" id="UP000034569">
    <property type="component" value="Unassembled WGS sequence"/>
</dbReference>
<evidence type="ECO:0000313" key="2">
    <source>
        <dbReference type="Proteomes" id="UP000034569"/>
    </source>
</evidence>
<protein>
    <recommendedName>
        <fullName evidence="3">Polymerase nucleotidyl transferase domain-containing protein</fullName>
    </recommendedName>
</protein>
<name>A0A0G1NKF6_9BACT</name>
<comment type="caution">
    <text evidence="1">The sequence shown here is derived from an EMBL/GenBank/DDBJ whole genome shotgun (WGS) entry which is preliminary data.</text>
</comment>
<evidence type="ECO:0000313" key="1">
    <source>
        <dbReference type="EMBL" id="KKU20827.1"/>
    </source>
</evidence>
<dbReference type="InterPro" id="IPR043519">
    <property type="entry name" value="NT_sf"/>
</dbReference>
<evidence type="ECO:0008006" key="3">
    <source>
        <dbReference type="Google" id="ProtNLM"/>
    </source>
</evidence>
<sequence length="351" mass="40708">MPPPFIMLELKRTINFRLMQIKSMSNVEHSILRTIAYYDCLNFPLTSFEVYEYLTKNPEEKGPKKIDYGQVCSALFSNSALKNFIEEKNGFYFLNGRSYLVEQRIEREKISSKKWKKLRRAAVLLQAVPFLRLIFVSGSLAQNSCHSESDLDLLIVAKSGRIWTARFFATILTHVLGLRRHGEKIKDRVCLNHYITDKSLQIPQAGRSLYTAQIYNQLVLLFEKEPNLFSRFREENGWIKNYFQAVSSAKRNGDDLAEMNLKRIKEIRVLLFLARAAEFVLKGYLGGRLEMFLRRVQGSKIRKNPMTHQSSAGIFVSDDRLRFHPESPESAVLDKYKETMIKFGLSELGRV</sequence>
<dbReference type="AlphaFoldDB" id="A0A0G1NKF6"/>
<gene>
    <name evidence="1" type="ORF">UX33_C0036G0005</name>
</gene>
<accession>A0A0G1NKF6</accession>
<dbReference type="SUPFAM" id="SSF81301">
    <property type="entry name" value="Nucleotidyltransferase"/>
    <property type="match status" value="1"/>
</dbReference>
<organism evidence="1 2">
    <name type="scientific">Candidatus Azambacteria bacterium GW2011_GWC1_46_13</name>
    <dbReference type="NCBI Taxonomy" id="1618619"/>
    <lineage>
        <taxon>Bacteria</taxon>
        <taxon>Candidatus Azamiibacteriota</taxon>
    </lineage>
</organism>
<proteinExistence type="predicted"/>
<dbReference type="EMBL" id="LCLU01000036">
    <property type="protein sequence ID" value="KKU20827.1"/>
    <property type="molecule type" value="Genomic_DNA"/>
</dbReference>
<reference evidence="1 2" key="1">
    <citation type="journal article" date="2015" name="Nature">
        <title>rRNA introns, odd ribosomes, and small enigmatic genomes across a large radiation of phyla.</title>
        <authorList>
            <person name="Brown C.T."/>
            <person name="Hug L.A."/>
            <person name="Thomas B.C."/>
            <person name="Sharon I."/>
            <person name="Castelle C.J."/>
            <person name="Singh A."/>
            <person name="Wilkins M.J."/>
            <person name="Williams K.H."/>
            <person name="Banfield J.F."/>
        </authorList>
    </citation>
    <scope>NUCLEOTIDE SEQUENCE [LARGE SCALE GENOMIC DNA]</scope>
</reference>